<dbReference type="PANTHER" id="PTHR46211">
    <property type="entry name" value="GLYCEROPHOSPHORYL DIESTER PHOSPHODIESTERASE"/>
    <property type="match status" value="1"/>
</dbReference>
<gene>
    <name evidence="2" type="ORF">SAMN04488552_1170</name>
</gene>
<sequence>MSDFLKIGHRGAKGYLAENTLESIQKALEIGVDAIEVDVHKCASGELWVIHDFTLDRTTDGSGEIAKRTAEVLSKLKVEGYFKIPLLTEVLDLIEGKCMINIELKGLNTAAPVSKIIKQRIESGKWTYSDFIVSSFQKNELFETRSLDSEVPIAVLSKASIPEAIEIGKRLNAVAIHPSLGIITRDNTKLSQDNGFKVNVWTVNEREDIRRMIDFGVDGIISDYPNRLHNPILNLKP</sequence>
<protein>
    <submittedName>
        <fullName evidence="2">Glycerophosphoryl diester phosphodiesterase</fullName>
    </submittedName>
</protein>
<dbReference type="InterPro" id="IPR017946">
    <property type="entry name" value="PLC-like_Pdiesterase_TIM-brl"/>
</dbReference>
<dbReference type="Gene3D" id="3.20.20.190">
    <property type="entry name" value="Phosphatidylinositol (PI) phosphodiesterase"/>
    <property type="match status" value="1"/>
</dbReference>
<dbReference type="SUPFAM" id="SSF51695">
    <property type="entry name" value="PLC-like phosphodiesterases"/>
    <property type="match status" value="1"/>
</dbReference>
<proteinExistence type="predicted"/>
<organism evidence="2 3">
    <name type="scientific">Christiangramia echinicola</name>
    <dbReference type="NCBI Taxonomy" id="279359"/>
    <lineage>
        <taxon>Bacteria</taxon>
        <taxon>Pseudomonadati</taxon>
        <taxon>Bacteroidota</taxon>
        <taxon>Flavobacteriia</taxon>
        <taxon>Flavobacteriales</taxon>
        <taxon>Flavobacteriaceae</taxon>
        <taxon>Christiangramia</taxon>
    </lineage>
</organism>
<dbReference type="GO" id="GO:0006629">
    <property type="term" value="P:lipid metabolic process"/>
    <property type="evidence" value="ECO:0007669"/>
    <property type="project" value="InterPro"/>
</dbReference>
<evidence type="ECO:0000313" key="2">
    <source>
        <dbReference type="EMBL" id="SDR82180.1"/>
    </source>
</evidence>
<accession>A0A1H1M6A3</accession>
<reference evidence="2 3" key="1">
    <citation type="submission" date="2016-10" db="EMBL/GenBank/DDBJ databases">
        <authorList>
            <person name="Varghese N."/>
            <person name="Submissions S."/>
        </authorList>
    </citation>
    <scope>NUCLEOTIDE SEQUENCE [LARGE SCALE GENOMIC DNA]</scope>
    <source>
        <strain evidence="2 3">Mar_2010_102</strain>
    </source>
</reference>
<dbReference type="Proteomes" id="UP000198858">
    <property type="component" value="Chromosome I"/>
</dbReference>
<keyword evidence="3" id="KW-1185">Reference proteome</keyword>
<dbReference type="AlphaFoldDB" id="A0A1H1M6A3"/>
<evidence type="ECO:0000313" key="3">
    <source>
        <dbReference type="Proteomes" id="UP000198858"/>
    </source>
</evidence>
<dbReference type="Pfam" id="PF03009">
    <property type="entry name" value="GDPD"/>
    <property type="match status" value="1"/>
</dbReference>
<dbReference type="EMBL" id="LT629745">
    <property type="protein sequence ID" value="SDR82180.1"/>
    <property type="molecule type" value="Genomic_DNA"/>
</dbReference>
<dbReference type="InterPro" id="IPR030395">
    <property type="entry name" value="GP_PDE_dom"/>
</dbReference>
<dbReference type="PROSITE" id="PS51704">
    <property type="entry name" value="GP_PDE"/>
    <property type="match status" value="1"/>
</dbReference>
<dbReference type="RefSeq" id="WP_089661664.1">
    <property type="nucleotide sequence ID" value="NZ_LT629745.1"/>
</dbReference>
<evidence type="ECO:0000259" key="1">
    <source>
        <dbReference type="PROSITE" id="PS51704"/>
    </source>
</evidence>
<dbReference type="GO" id="GO:0008081">
    <property type="term" value="F:phosphoric diester hydrolase activity"/>
    <property type="evidence" value="ECO:0007669"/>
    <property type="project" value="InterPro"/>
</dbReference>
<name>A0A1H1M6A3_9FLAO</name>
<feature type="domain" description="GP-PDE" evidence="1">
    <location>
        <begin position="4"/>
        <end position="232"/>
    </location>
</feature>
<dbReference type="STRING" id="1250231.SAMN04488552_1170"/>
<dbReference type="PANTHER" id="PTHR46211:SF14">
    <property type="entry name" value="GLYCEROPHOSPHODIESTER PHOSPHODIESTERASE"/>
    <property type="match status" value="1"/>
</dbReference>